<dbReference type="InterPro" id="IPR000719">
    <property type="entry name" value="Prot_kinase_dom"/>
</dbReference>
<accession>A0A6B2KY01</accession>
<feature type="compositionally biased region" description="Low complexity" evidence="7">
    <location>
        <begin position="727"/>
        <end position="741"/>
    </location>
</feature>
<keyword evidence="4" id="KW-0418">Kinase</keyword>
<feature type="compositionally biased region" description="Polar residues" evidence="7">
    <location>
        <begin position="494"/>
        <end position="503"/>
    </location>
</feature>
<protein>
    <recommendedName>
        <fullName evidence="1">non-specific serine/threonine protein kinase</fullName>
        <ecNumber evidence="1">2.7.11.1</ecNumber>
    </recommendedName>
</protein>
<feature type="compositionally biased region" description="Basic residues" evidence="7">
    <location>
        <begin position="388"/>
        <end position="399"/>
    </location>
</feature>
<evidence type="ECO:0000256" key="6">
    <source>
        <dbReference type="PROSITE-ProRule" id="PRU10141"/>
    </source>
</evidence>
<dbReference type="CDD" id="cd14003">
    <property type="entry name" value="STKc_AMPK-like"/>
    <property type="match status" value="1"/>
</dbReference>
<keyword evidence="2" id="KW-0723">Serine/threonine-protein kinase</keyword>
<dbReference type="InterPro" id="IPR011009">
    <property type="entry name" value="Kinase-like_dom_sf"/>
</dbReference>
<keyword evidence="5 6" id="KW-0067">ATP-binding</keyword>
<feature type="region of interest" description="Disordered" evidence="7">
    <location>
        <begin position="625"/>
        <end position="647"/>
    </location>
</feature>
<evidence type="ECO:0000256" key="4">
    <source>
        <dbReference type="ARBA" id="ARBA00022777"/>
    </source>
</evidence>
<feature type="region of interest" description="Disordered" evidence="7">
    <location>
        <begin position="690"/>
        <end position="871"/>
    </location>
</feature>
<dbReference type="GO" id="GO:0005524">
    <property type="term" value="F:ATP binding"/>
    <property type="evidence" value="ECO:0007669"/>
    <property type="project" value="UniProtKB-UniRule"/>
</dbReference>
<dbReference type="Pfam" id="PF00069">
    <property type="entry name" value="Pkinase"/>
    <property type="match status" value="1"/>
</dbReference>
<dbReference type="FunFam" id="1.10.510.10:FF:000571">
    <property type="entry name" value="Maternal embryonic leucine zipper kinase"/>
    <property type="match status" value="1"/>
</dbReference>
<dbReference type="InterPro" id="IPR017441">
    <property type="entry name" value="Protein_kinase_ATP_BS"/>
</dbReference>
<dbReference type="GO" id="GO:0005737">
    <property type="term" value="C:cytoplasm"/>
    <property type="evidence" value="ECO:0007669"/>
    <property type="project" value="TreeGrafter"/>
</dbReference>
<dbReference type="SUPFAM" id="SSF56112">
    <property type="entry name" value="Protein kinase-like (PK-like)"/>
    <property type="match status" value="1"/>
</dbReference>
<dbReference type="GO" id="GO:0004674">
    <property type="term" value="F:protein serine/threonine kinase activity"/>
    <property type="evidence" value="ECO:0007669"/>
    <property type="project" value="UniProtKB-KW"/>
</dbReference>
<dbReference type="PROSITE" id="PS00107">
    <property type="entry name" value="PROTEIN_KINASE_ATP"/>
    <property type="match status" value="1"/>
</dbReference>
<organism evidence="9">
    <name type="scientific">Arcella intermedia</name>
    <dbReference type="NCBI Taxonomy" id="1963864"/>
    <lineage>
        <taxon>Eukaryota</taxon>
        <taxon>Amoebozoa</taxon>
        <taxon>Tubulinea</taxon>
        <taxon>Elardia</taxon>
        <taxon>Arcellinida</taxon>
        <taxon>Sphaerothecina</taxon>
        <taxon>Arcellidae</taxon>
        <taxon>Arcella</taxon>
    </lineage>
</organism>
<feature type="compositionally biased region" description="Acidic residues" evidence="7">
    <location>
        <begin position="405"/>
        <end position="416"/>
    </location>
</feature>
<sequence length="871" mass="98108">MDGIPNPSSIELPPLDIHWHDAQIDFQFEKQFGQYCVLSKLGQGAYGMVKAGEDTVNNRRVAIKLINKSNLPELEQKSIKMEAEVMNYLSHINIVALFDVFENRKHICMVMEYAGGGELFGFVLRQTKLGEVESRKLFTQLLDGIGYAHSKSIIHRDIKAENIFLDDKLETIKIGDWGFATVHIPGVPIDNPCGTLHYAAPEILSQDPYIGPEVDIWAIGTILYFMVCGWLPFHGATDFEVFSKIKRGEYRALPPNLSTEIKDLIRSIFTIDRKSRPTMEQIKLHPWCQLAQVDPEYLKGPKLPRLLQYEIRHFRSKSQTQEKGDSETVMESPSSVSSPAPLPSPPPANEKVSKSSRAKGDRGERGERRKKREGGERRAKDSEGGDKRKGRRKPKKVNRKRNDIEEGEEIEDDTVAEDLTKPFDFPDIDDFPIKTVEPPAPKLPLPTLQPEPPKLPTPTQVEPPQPKPKKDIPLPPGGNKLPQRSLDQEVAPTLPTSSDSLQNIERFGRRPSVIGGTMVNATADKIEKKPNPIVRRTVQQDKQVSKRRKSLELQFASRNRASKTSIRKSTFSMLRVDSEGLSEIKNAKDVEILSVSSSEQGGHIVFVSAPAELGQETQTLERIKKFESAPRNKPKPQPQPSGHRRSLFINDPSIIFNEAIQSSEEELPPLSNSFIPNYRRIRAYTMNPQDINKQFQPPQPEDVKKKNRAARNWSTMNEPNPTDPIKPNVQTTPTPTVQPQNFLQLPHPSTTNPQPSIAVHTPIQPPPKSPTTQKQLPQPPQQPQHTKGTHKQLPQPPQQPKPTKPLPEIHNHTNQTSAPHKTMWMAADFHQDQPTQKKKVPVTPVQLGSRQKHDGEHLSPEDSEIPNKTPK</sequence>
<evidence type="ECO:0000256" key="5">
    <source>
        <dbReference type="ARBA" id="ARBA00022840"/>
    </source>
</evidence>
<dbReference type="FunFam" id="3.30.200.20:FF:000042">
    <property type="entry name" value="Aurora kinase A"/>
    <property type="match status" value="1"/>
</dbReference>
<reference evidence="9" key="1">
    <citation type="journal article" date="2020" name="J. Eukaryot. Microbiol.">
        <title>De novo Sequencing, Assembly and Annotation of the Transcriptome for the Free-Living Testate Amoeba Arcella intermedia.</title>
        <authorList>
            <person name="Ribeiro G.M."/>
            <person name="Porfirio-Sousa A.L."/>
            <person name="Maurer-Alcala X.X."/>
            <person name="Katz L.A."/>
            <person name="Lahr D.J.G."/>
        </authorList>
    </citation>
    <scope>NUCLEOTIDE SEQUENCE</scope>
</reference>
<evidence type="ECO:0000256" key="3">
    <source>
        <dbReference type="ARBA" id="ARBA00022741"/>
    </source>
</evidence>
<keyword evidence="3 6" id="KW-0547">Nucleotide-binding</keyword>
<dbReference type="GO" id="GO:0035556">
    <property type="term" value="P:intracellular signal transduction"/>
    <property type="evidence" value="ECO:0007669"/>
    <property type="project" value="TreeGrafter"/>
</dbReference>
<feature type="region of interest" description="Disordered" evidence="7">
    <location>
        <begin position="316"/>
        <end position="509"/>
    </location>
</feature>
<dbReference type="EMBL" id="GIBP01000509">
    <property type="protein sequence ID" value="NDV29478.1"/>
    <property type="molecule type" value="Transcribed_RNA"/>
</dbReference>
<dbReference type="PROSITE" id="PS50011">
    <property type="entry name" value="PROTEIN_KINASE_DOM"/>
    <property type="match status" value="1"/>
</dbReference>
<feature type="compositionally biased region" description="Pro residues" evidence="7">
    <location>
        <begin position="794"/>
        <end position="805"/>
    </location>
</feature>
<dbReference type="EC" id="2.7.11.1" evidence="1"/>
<dbReference type="PANTHER" id="PTHR24346:SF30">
    <property type="entry name" value="MATERNAL EMBRYONIC LEUCINE ZIPPER KINASE"/>
    <property type="match status" value="1"/>
</dbReference>
<feature type="binding site" evidence="6">
    <location>
        <position position="64"/>
    </location>
    <ligand>
        <name>ATP</name>
        <dbReference type="ChEBI" id="CHEBI:30616"/>
    </ligand>
</feature>
<proteinExistence type="predicted"/>
<evidence type="ECO:0000256" key="7">
    <source>
        <dbReference type="SAM" id="MobiDB-lite"/>
    </source>
</evidence>
<dbReference type="PROSITE" id="PS00108">
    <property type="entry name" value="PROTEIN_KINASE_ST"/>
    <property type="match status" value="1"/>
</dbReference>
<feature type="domain" description="Protein kinase" evidence="8">
    <location>
        <begin position="35"/>
        <end position="288"/>
    </location>
</feature>
<evidence type="ECO:0000256" key="1">
    <source>
        <dbReference type="ARBA" id="ARBA00012513"/>
    </source>
</evidence>
<dbReference type="AlphaFoldDB" id="A0A6B2KY01"/>
<feature type="compositionally biased region" description="Basic and acidic residues" evidence="7">
    <location>
        <begin position="358"/>
        <end position="387"/>
    </location>
</feature>
<evidence type="ECO:0000256" key="2">
    <source>
        <dbReference type="ARBA" id="ARBA00022527"/>
    </source>
</evidence>
<dbReference type="PANTHER" id="PTHR24346">
    <property type="entry name" value="MAP/MICROTUBULE AFFINITY-REGULATING KINASE"/>
    <property type="match status" value="1"/>
</dbReference>
<evidence type="ECO:0000259" key="8">
    <source>
        <dbReference type="PROSITE" id="PS50011"/>
    </source>
</evidence>
<evidence type="ECO:0000313" key="9">
    <source>
        <dbReference type="EMBL" id="NDV29478.1"/>
    </source>
</evidence>
<keyword evidence="4" id="KW-0808">Transferase</keyword>
<name>A0A6B2KY01_9EUKA</name>
<feature type="compositionally biased region" description="Pro residues" evidence="7">
    <location>
        <begin position="438"/>
        <end position="466"/>
    </location>
</feature>
<dbReference type="SMART" id="SM00220">
    <property type="entry name" value="S_TKc"/>
    <property type="match status" value="1"/>
</dbReference>
<dbReference type="InterPro" id="IPR008271">
    <property type="entry name" value="Ser/Thr_kinase_AS"/>
</dbReference>
<feature type="compositionally biased region" description="Basic and acidic residues" evidence="7">
    <location>
        <begin position="851"/>
        <end position="860"/>
    </location>
</feature>
<dbReference type="Gene3D" id="1.10.510.10">
    <property type="entry name" value="Transferase(Phosphotransferase) domain 1"/>
    <property type="match status" value="1"/>
</dbReference>